<accession>A0ABY1QIH4</accession>
<sequence>MTSEPHPELSSAELSRLIELASAYRDDRIADADVAELDMMLAESPAALAAFVEMGMLVAELSHTQIGGRAAKADAVHLPKEPPVIGSWVRYLGPLILAASILIATGLWSWESRERDVSFAELESVGNCLWQESATPTHNGQRISVGHFRLAQGVATVRFDNGARVDLEGPSHLEILGKDRCQLHGGKLVVTVENDFKGFTVDTPNGRLIDQGTSFGVTVKEDGDSMLEVFDGFVDVQHRASGEQRRVDDKSAVRLLRQKIANGRGIEPLAPHDDAGDVQVTTIMRKGADCSFRRDYAHRNTESELLFVRTHKTKQDRFDYRSSLRFDLSGMETEDIAKARLQLTATPSGRGFASKATDTTIAVYGILDDALDDWSPETVAWEELLGVQNENNEAGKARLLGHFTIPKGQQAGVFRFEGKALAEFVKHDTNKLISLVLVAKTHSKRGILWNSFASSHHETLRPPTLHMWFEKP</sequence>
<evidence type="ECO:0000313" key="2">
    <source>
        <dbReference type="EMBL" id="SMP69031.1"/>
    </source>
</evidence>
<name>A0ABY1QIH4_9BACT</name>
<protein>
    <submittedName>
        <fullName evidence="2">FecR family protein</fullName>
    </submittedName>
</protein>
<reference evidence="2 3" key="1">
    <citation type="submission" date="2017-05" db="EMBL/GenBank/DDBJ databases">
        <authorList>
            <person name="Varghese N."/>
            <person name="Submissions S."/>
        </authorList>
    </citation>
    <scope>NUCLEOTIDE SEQUENCE [LARGE SCALE GENOMIC DNA]</scope>
    <source>
        <strain evidence="2 3">DSM 25457</strain>
    </source>
</reference>
<keyword evidence="3" id="KW-1185">Reference proteome</keyword>
<dbReference type="Pfam" id="PF04773">
    <property type="entry name" value="FecR"/>
    <property type="match status" value="1"/>
</dbReference>
<dbReference type="EMBL" id="FXUG01000011">
    <property type="protein sequence ID" value="SMP69031.1"/>
    <property type="molecule type" value="Genomic_DNA"/>
</dbReference>
<dbReference type="InterPro" id="IPR012373">
    <property type="entry name" value="Ferrdict_sens_TM"/>
</dbReference>
<evidence type="ECO:0000313" key="3">
    <source>
        <dbReference type="Proteomes" id="UP001158067"/>
    </source>
</evidence>
<organism evidence="2 3">
    <name type="scientific">Neorhodopirellula lusitana</name>
    <dbReference type="NCBI Taxonomy" id="445327"/>
    <lineage>
        <taxon>Bacteria</taxon>
        <taxon>Pseudomonadati</taxon>
        <taxon>Planctomycetota</taxon>
        <taxon>Planctomycetia</taxon>
        <taxon>Pirellulales</taxon>
        <taxon>Pirellulaceae</taxon>
        <taxon>Neorhodopirellula</taxon>
    </lineage>
</organism>
<feature type="domain" description="FecR protein" evidence="1">
    <location>
        <begin position="153"/>
        <end position="234"/>
    </location>
</feature>
<dbReference type="InterPro" id="IPR006860">
    <property type="entry name" value="FecR"/>
</dbReference>
<dbReference type="PANTHER" id="PTHR30273:SF2">
    <property type="entry name" value="PROTEIN FECR"/>
    <property type="match status" value="1"/>
</dbReference>
<dbReference type="RefSeq" id="WP_283434123.1">
    <property type="nucleotide sequence ID" value="NZ_FXUG01000011.1"/>
</dbReference>
<dbReference type="Gene3D" id="2.60.120.1440">
    <property type="match status" value="1"/>
</dbReference>
<dbReference type="NCBIfam" id="NF033679">
    <property type="entry name" value="DNRLRE_dom"/>
    <property type="match status" value="1"/>
</dbReference>
<comment type="caution">
    <text evidence="2">The sequence shown here is derived from an EMBL/GenBank/DDBJ whole genome shotgun (WGS) entry which is preliminary data.</text>
</comment>
<proteinExistence type="predicted"/>
<gene>
    <name evidence="2" type="ORF">SAMN06265222_111160</name>
</gene>
<dbReference type="PANTHER" id="PTHR30273">
    <property type="entry name" value="PERIPLASMIC SIGNAL SENSOR AND SIGMA FACTOR ACTIVATOR FECR-RELATED"/>
    <property type="match status" value="1"/>
</dbReference>
<dbReference type="Proteomes" id="UP001158067">
    <property type="component" value="Unassembled WGS sequence"/>
</dbReference>
<evidence type="ECO:0000259" key="1">
    <source>
        <dbReference type="Pfam" id="PF04773"/>
    </source>
</evidence>